<feature type="compositionally biased region" description="Basic residues" evidence="1">
    <location>
        <begin position="1"/>
        <end position="13"/>
    </location>
</feature>
<feature type="compositionally biased region" description="Polar residues" evidence="1">
    <location>
        <begin position="393"/>
        <end position="406"/>
    </location>
</feature>
<evidence type="ECO:0000256" key="1">
    <source>
        <dbReference type="SAM" id="MobiDB-lite"/>
    </source>
</evidence>
<keyword evidence="2" id="KW-1185">Reference proteome</keyword>
<evidence type="ECO:0000313" key="4">
    <source>
        <dbReference type="RefSeq" id="XP_013779310.1"/>
    </source>
</evidence>
<evidence type="ECO:0000313" key="2">
    <source>
        <dbReference type="Proteomes" id="UP000694941"/>
    </source>
</evidence>
<gene>
    <name evidence="3 4" type="primary">LOC106463777</name>
</gene>
<dbReference type="Proteomes" id="UP000694941">
    <property type="component" value="Unplaced"/>
</dbReference>
<evidence type="ECO:0000313" key="3">
    <source>
        <dbReference type="RefSeq" id="XP_013779302.1"/>
    </source>
</evidence>
<protein>
    <submittedName>
        <fullName evidence="3 4">Uncharacterized protein LOC106463777</fullName>
    </submittedName>
</protein>
<dbReference type="RefSeq" id="XP_013779310.1">
    <property type="nucleotide sequence ID" value="XM_013923856.2"/>
</dbReference>
<name>A0ABM1BCM7_LIMPO</name>
<feature type="compositionally biased region" description="Polar residues" evidence="1">
    <location>
        <begin position="22"/>
        <end position="35"/>
    </location>
</feature>
<sequence>MVGRRRNNKKKQGGRADALKKGTSTVQATSSQDNVDVSPEMMDVLDLSDIKETEDMFAEEMDKELSLAIADIFENEYSDELGDIISGSDELGFADTKNIITDTSVPASADTKSKETNQTTKKKLDDDKPSVSSTQSVMDKEMTESMATECDNSVEKNSSVSQSVNTEELIVKESELSQLDLFPKISVTGVEKIEKEDSLNSQVIDREQENKNLGHCEEPSLLVDPNSSVEAGLSIEETIQDTCKTESQELIVENSDSVSEAALSMSASTDIDNKSLSNTSLVFSTTYSVGTKCLGNILEKNVSESNPFVMEGDQFEDKEVKPSSNDFHADKCNIIVSLEDLETSKERSGSVDVKSVETSEKHAMNEMSHESGYENHDRIKAVSNAEAEDKNDTVCTETVEQTSGNQSDKKLTSMNDEESIGELELGDDELAELIEKELTEIVKNDSVDELCKETDSKSAQLLHDQKYEETKLNGLFRGSCHLENELKNTLSPLIGLEYVVEVWQLKWEKFKFFECILCKQKLNDKTLVQHLTDSLHRVLYLVSTRFIS</sequence>
<dbReference type="RefSeq" id="XP_013779302.1">
    <property type="nucleotide sequence ID" value="XM_013923848.2"/>
</dbReference>
<reference evidence="3 4" key="1">
    <citation type="submission" date="2025-05" db="UniProtKB">
        <authorList>
            <consortium name="RefSeq"/>
        </authorList>
    </citation>
    <scope>IDENTIFICATION</scope>
    <source>
        <tissue evidence="3 4">Muscle</tissue>
    </source>
</reference>
<organism evidence="2 3">
    <name type="scientific">Limulus polyphemus</name>
    <name type="common">Atlantic horseshoe crab</name>
    <dbReference type="NCBI Taxonomy" id="6850"/>
    <lineage>
        <taxon>Eukaryota</taxon>
        <taxon>Metazoa</taxon>
        <taxon>Ecdysozoa</taxon>
        <taxon>Arthropoda</taxon>
        <taxon>Chelicerata</taxon>
        <taxon>Merostomata</taxon>
        <taxon>Xiphosura</taxon>
        <taxon>Limulidae</taxon>
        <taxon>Limulus</taxon>
    </lineage>
</organism>
<feature type="region of interest" description="Disordered" evidence="1">
    <location>
        <begin position="1"/>
        <end position="40"/>
    </location>
</feature>
<feature type="region of interest" description="Disordered" evidence="1">
    <location>
        <begin position="386"/>
        <end position="414"/>
    </location>
</feature>
<accession>A0ABM1BCM7</accession>
<feature type="region of interest" description="Disordered" evidence="1">
    <location>
        <begin position="106"/>
        <end position="160"/>
    </location>
</feature>
<dbReference type="GeneID" id="106463777"/>
<feature type="region of interest" description="Disordered" evidence="1">
    <location>
        <begin position="345"/>
        <end position="372"/>
    </location>
</feature>
<proteinExistence type="predicted"/>